<gene>
    <name evidence="1" type="ORF">HINF_LOCUS26305</name>
</gene>
<proteinExistence type="predicted"/>
<organism evidence="1 2">
    <name type="scientific">Hexamita inflata</name>
    <dbReference type="NCBI Taxonomy" id="28002"/>
    <lineage>
        <taxon>Eukaryota</taxon>
        <taxon>Metamonada</taxon>
        <taxon>Diplomonadida</taxon>
        <taxon>Hexamitidae</taxon>
        <taxon>Hexamitinae</taxon>
        <taxon>Hexamita</taxon>
    </lineage>
</organism>
<dbReference type="EMBL" id="CAXDID020000080">
    <property type="protein sequence ID" value="CAL6018107.1"/>
    <property type="molecule type" value="Genomic_DNA"/>
</dbReference>
<evidence type="ECO:0000313" key="2">
    <source>
        <dbReference type="Proteomes" id="UP001642409"/>
    </source>
</evidence>
<name>A0ABP1IKH0_9EUKA</name>
<sequence>MEYQRTQNACYQIEKNFQIFVSEYSGQIQTSFDEALNAYQQLVRSQSFKFEWRQLDNATGLNICSTSSFSYKYITKALRNQKQKFELEAKNIHCKVINNELYITEIIVCAPICQVLEHNYEGGEDGDNRNEFSMQYVERESDVLQEISAISYNSPLNDGVMIFPFDEMYSQYFE</sequence>
<evidence type="ECO:0000313" key="1">
    <source>
        <dbReference type="EMBL" id="CAL6018107.1"/>
    </source>
</evidence>
<keyword evidence="2" id="KW-1185">Reference proteome</keyword>
<reference evidence="1 2" key="1">
    <citation type="submission" date="2024-07" db="EMBL/GenBank/DDBJ databases">
        <authorList>
            <person name="Akdeniz Z."/>
        </authorList>
    </citation>
    <scope>NUCLEOTIDE SEQUENCE [LARGE SCALE GENOMIC DNA]</scope>
</reference>
<dbReference type="Proteomes" id="UP001642409">
    <property type="component" value="Unassembled WGS sequence"/>
</dbReference>
<accession>A0ABP1IKH0</accession>
<comment type="caution">
    <text evidence="1">The sequence shown here is derived from an EMBL/GenBank/DDBJ whole genome shotgun (WGS) entry which is preliminary data.</text>
</comment>
<protein>
    <submittedName>
        <fullName evidence="1">Hypothetical_protein</fullName>
    </submittedName>
</protein>